<feature type="region of interest" description="Disordered" evidence="1">
    <location>
        <begin position="417"/>
        <end position="492"/>
    </location>
</feature>
<dbReference type="GO" id="GO:0031267">
    <property type="term" value="F:small GTPase binding"/>
    <property type="evidence" value="ECO:0007669"/>
    <property type="project" value="InterPro"/>
</dbReference>
<comment type="caution">
    <text evidence="3">The sequence shown here is derived from an EMBL/GenBank/DDBJ whole genome shotgun (WGS) entry which is preliminary data.</text>
</comment>
<dbReference type="InterPro" id="IPR011989">
    <property type="entry name" value="ARM-like"/>
</dbReference>
<dbReference type="InterPro" id="IPR010473">
    <property type="entry name" value="GTPase-bd"/>
</dbReference>
<evidence type="ECO:0000313" key="4">
    <source>
        <dbReference type="Proteomes" id="UP001378592"/>
    </source>
</evidence>
<dbReference type="SUPFAM" id="SSF48371">
    <property type="entry name" value="ARM repeat"/>
    <property type="match status" value="1"/>
</dbReference>
<gene>
    <name evidence="3" type="ORF">R5R35_004314</name>
</gene>
<organism evidence="3 4">
    <name type="scientific">Gryllus longicercus</name>
    <dbReference type="NCBI Taxonomy" id="2509291"/>
    <lineage>
        <taxon>Eukaryota</taxon>
        <taxon>Metazoa</taxon>
        <taxon>Ecdysozoa</taxon>
        <taxon>Arthropoda</taxon>
        <taxon>Hexapoda</taxon>
        <taxon>Insecta</taxon>
        <taxon>Pterygota</taxon>
        <taxon>Neoptera</taxon>
        <taxon>Polyneoptera</taxon>
        <taxon>Orthoptera</taxon>
        <taxon>Ensifera</taxon>
        <taxon>Gryllidea</taxon>
        <taxon>Grylloidea</taxon>
        <taxon>Gryllidae</taxon>
        <taxon>Gryllinae</taxon>
        <taxon>Gryllus</taxon>
    </lineage>
</organism>
<feature type="compositionally biased region" description="Low complexity" evidence="1">
    <location>
        <begin position="479"/>
        <end position="492"/>
    </location>
</feature>
<dbReference type="InterPro" id="IPR014768">
    <property type="entry name" value="GBD/FH3_dom"/>
</dbReference>
<feature type="domain" description="GBD/FH3" evidence="2">
    <location>
        <begin position="1"/>
        <end position="328"/>
    </location>
</feature>
<dbReference type="InterPro" id="IPR016024">
    <property type="entry name" value="ARM-type_fold"/>
</dbReference>
<dbReference type="PANTHER" id="PTHR46345">
    <property type="entry name" value="INVERTED FORMIN-2"/>
    <property type="match status" value="1"/>
</dbReference>
<evidence type="ECO:0000256" key="1">
    <source>
        <dbReference type="SAM" id="MobiDB-lite"/>
    </source>
</evidence>
<dbReference type="Proteomes" id="UP001378592">
    <property type="component" value="Unassembled WGS sequence"/>
</dbReference>
<dbReference type="SMART" id="SM01140">
    <property type="entry name" value="Drf_GBD"/>
    <property type="match status" value="1"/>
</dbReference>
<dbReference type="AlphaFoldDB" id="A0AAN9VSG5"/>
<dbReference type="Gene3D" id="1.25.10.10">
    <property type="entry name" value="Leucine-rich Repeat Variant"/>
    <property type="match status" value="1"/>
</dbReference>
<dbReference type="EMBL" id="JAZDUA010000116">
    <property type="protein sequence ID" value="KAK7867562.1"/>
    <property type="molecule type" value="Genomic_DNA"/>
</dbReference>
<evidence type="ECO:0000259" key="2">
    <source>
        <dbReference type="PROSITE" id="PS51232"/>
    </source>
</evidence>
<name>A0AAN9VSG5_9ORTH</name>
<dbReference type="GO" id="GO:0003779">
    <property type="term" value="F:actin binding"/>
    <property type="evidence" value="ECO:0007669"/>
    <property type="project" value="InterPro"/>
</dbReference>
<evidence type="ECO:0000313" key="3">
    <source>
        <dbReference type="EMBL" id="KAK7867562.1"/>
    </source>
</evidence>
<reference evidence="3 4" key="1">
    <citation type="submission" date="2024-03" db="EMBL/GenBank/DDBJ databases">
        <title>The genome assembly and annotation of the cricket Gryllus longicercus Weissman &amp; Gray.</title>
        <authorList>
            <person name="Szrajer S."/>
            <person name="Gray D."/>
            <person name="Ylla G."/>
        </authorList>
    </citation>
    <scope>NUCLEOTIDE SEQUENCE [LARGE SCALE GENOMIC DNA]</scope>
    <source>
        <strain evidence="3">DAG 2021-001</strain>
        <tissue evidence="3">Whole body minus gut</tissue>
    </source>
</reference>
<proteinExistence type="predicted"/>
<keyword evidence="4" id="KW-1185">Reference proteome</keyword>
<accession>A0AAN9VSG5</accession>
<dbReference type="SMART" id="SM01139">
    <property type="entry name" value="Drf_FH3"/>
    <property type="match status" value="1"/>
</dbReference>
<sequence>MGSRELWVQAAQRAGRRSGRRERGGGGGNQWMQDERAAADPAGCVALLCSGRPAALGAVRRALDRADGRWRLHFLRLDGLSLLLEALGHLRPSSVADAVCVHECVAAIRAAGSTRSGLAFLAARPRHTRQLADALASRNPTVRLQVLELLCAVSLTSERGHRLVLDALTHLAARRGERHAFQPLLAELAAADTAVYRATVLALLNCLLLGQPHVAARHRLRQTLLGLGLTSQLETLHADRDEKVRIQLQVFEKNQQADEDLLGPEQLSTQNVFDNLFCKLADSPHSMCLHALLLNLMQLDPSDSRNDGVWAALEETSAKAARNLINNSRVQPTPVKELSDAAECENYDSDSMSVEDDGAVNTEKKKLLSNYVTKRKKVKVLQNKAVQCCLNEEITDLSDCSSDKDTLALISNKVEKSETFESPTVLTPPPPPPPPLPPSLTAFCSTVQPVKSPPPPPTSPTTTTTTTPSSLFATISNATSTSTSTSSTSWFK</sequence>
<dbReference type="GO" id="GO:0030036">
    <property type="term" value="P:actin cytoskeleton organization"/>
    <property type="evidence" value="ECO:0007669"/>
    <property type="project" value="InterPro"/>
</dbReference>
<feature type="compositionally biased region" description="Low complexity" evidence="1">
    <location>
        <begin position="460"/>
        <end position="470"/>
    </location>
</feature>
<dbReference type="PROSITE" id="PS51232">
    <property type="entry name" value="GBD_FH3"/>
    <property type="match status" value="1"/>
</dbReference>
<protein>
    <recommendedName>
        <fullName evidence="2">GBD/FH3 domain-containing protein</fullName>
    </recommendedName>
</protein>
<dbReference type="Pfam" id="PF06367">
    <property type="entry name" value="Drf_FH3"/>
    <property type="match status" value="1"/>
</dbReference>
<feature type="region of interest" description="Disordered" evidence="1">
    <location>
        <begin position="12"/>
        <end position="33"/>
    </location>
</feature>
<dbReference type="InterPro" id="IPR010472">
    <property type="entry name" value="FH3_dom"/>
</dbReference>
<feature type="compositionally biased region" description="Pro residues" evidence="1">
    <location>
        <begin position="426"/>
        <end position="438"/>
    </location>
</feature>
<dbReference type="PANTHER" id="PTHR46345:SF10">
    <property type="entry name" value="FORMIN-J"/>
    <property type="match status" value="1"/>
</dbReference>